<dbReference type="Pfam" id="PF00551">
    <property type="entry name" value="Formyl_trans_N"/>
    <property type="match status" value="1"/>
</dbReference>
<dbReference type="eggNOG" id="COG0223">
    <property type="taxonomic scope" value="Bacteria"/>
</dbReference>
<proteinExistence type="inferred from homology"/>
<feature type="domain" description="Formyl transferase C-terminal" evidence="7">
    <location>
        <begin position="209"/>
        <end position="306"/>
    </location>
</feature>
<comment type="similarity">
    <text evidence="1 5">Belongs to the Fmt family.</text>
</comment>
<evidence type="ECO:0000313" key="8">
    <source>
        <dbReference type="EMBL" id="EEC57765.1"/>
    </source>
</evidence>
<dbReference type="InterPro" id="IPR005793">
    <property type="entry name" value="Formyl_trans_C"/>
</dbReference>
<dbReference type="AlphaFoldDB" id="B7APZ3"/>
<evidence type="ECO:0000256" key="2">
    <source>
        <dbReference type="ARBA" id="ARBA00012261"/>
    </source>
</evidence>
<keyword evidence="9" id="KW-1185">Reference proteome</keyword>
<keyword evidence="4 5" id="KW-0648">Protein biosynthesis</keyword>
<sequence>MEVGMRVVFMGTPDFAVATLEDIINAGHIVEAVVTQPDKPKGRGGAVAMSPVKETALEHGIEVLQPVKVKNDNEFYERMKQIDPDVIVVVAFGQILPDSILELPKYGCINVHASLLPAYRGAAPIQWAVIDGLEETGVTTMQMDHGLDTGDIIMQSRIRLDAKETGGSLFDRLSSEGGRLLVKTLEAVENGTATRTKQDDSLSNYAKMLTKSLGNIDFNEGAVNIERLIRGLNPWPSAYTHLNGKTLKIWEADVCECNDDNMKPGTVFNVTKDGFCVKCGKDALSIGEVQLEGKKRMASDAFLRGFKLESGTVLG</sequence>
<dbReference type="EMBL" id="ABVQ01000035">
    <property type="protein sequence ID" value="EEC57765.1"/>
    <property type="molecule type" value="Genomic_DNA"/>
</dbReference>
<feature type="domain" description="Formyl transferase N-terminal" evidence="6">
    <location>
        <begin position="5"/>
        <end position="184"/>
    </location>
</feature>
<reference evidence="8 9" key="2">
    <citation type="submission" date="2008-11" db="EMBL/GenBank/DDBJ databases">
        <authorList>
            <person name="Fulton L."/>
            <person name="Clifton S."/>
            <person name="Fulton B."/>
            <person name="Xu J."/>
            <person name="Minx P."/>
            <person name="Pepin K.H."/>
            <person name="Johnson M."/>
            <person name="Bhonagiri V."/>
            <person name="Nash W.E."/>
            <person name="Mardis E.R."/>
            <person name="Wilson R.K."/>
        </authorList>
    </citation>
    <scope>NUCLEOTIDE SEQUENCE [LARGE SCALE GENOMIC DNA]</scope>
    <source>
        <strain evidence="8 9">ATCC 43243</strain>
    </source>
</reference>
<comment type="catalytic activity">
    <reaction evidence="5">
        <text>L-methionyl-tRNA(fMet) + (6R)-10-formyltetrahydrofolate = N-formyl-L-methionyl-tRNA(fMet) + (6S)-5,6,7,8-tetrahydrofolate + H(+)</text>
        <dbReference type="Rhea" id="RHEA:24380"/>
        <dbReference type="Rhea" id="RHEA-COMP:9952"/>
        <dbReference type="Rhea" id="RHEA-COMP:9953"/>
        <dbReference type="ChEBI" id="CHEBI:15378"/>
        <dbReference type="ChEBI" id="CHEBI:57453"/>
        <dbReference type="ChEBI" id="CHEBI:78530"/>
        <dbReference type="ChEBI" id="CHEBI:78844"/>
        <dbReference type="ChEBI" id="CHEBI:195366"/>
        <dbReference type="EC" id="2.1.2.9"/>
    </reaction>
</comment>
<dbReference type="GO" id="GO:0005829">
    <property type="term" value="C:cytosol"/>
    <property type="evidence" value="ECO:0007669"/>
    <property type="project" value="TreeGrafter"/>
</dbReference>
<dbReference type="SUPFAM" id="SSF50486">
    <property type="entry name" value="FMT C-terminal domain-like"/>
    <property type="match status" value="1"/>
</dbReference>
<dbReference type="HAMAP" id="MF_00182">
    <property type="entry name" value="Formyl_trans"/>
    <property type="match status" value="1"/>
</dbReference>
<dbReference type="STRING" id="483218.BACPEC_00749"/>
<feature type="binding site" evidence="5">
    <location>
        <begin position="114"/>
        <end position="117"/>
    </location>
    <ligand>
        <name>(6S)-5,6,7,8-tetrahydrofolate</name>
        <dbReference type="ChEBI" id="CHEBI:57453"/>
    </ligand>
</feature>
<dbReference type="Proteomes" id="UP000003136">
    <property type="component" value="Unassembled WGS sequence"/>
</dbReference>
<evidence type="ECO:0000256" key="5">
    <source>
        <dbReference type="HAMAP-Rule" id="MF_00182"/>
    </source>
</evidence>
<dbReference type="GO" id="GO:0004479">
    <property type="term" value="F:methionyl-tRNA formyltransferase activity"/>
    <property type="evidence" value="ECO:0007669"/>
    <property type="project" value="UniProtKB-UniRule"/>
</dbReference>
<dbReference type="EC" id="2.1.2.9" evidence="2 5"/>
<dbReference type="InterPro" id="IPR002376">
    <property type="entry name" value="Formyl_transf_N"/>
</dbReference>
<dbReference type="InterPro" id="IPR041711">
    <property type="entry name" value="Met-tRNA-FMT_N"/>
</dbReference>
<dbReference type="SUPFAM" id="SSF53328">
    <property type="entry name" value="Formyltransferase"/>
    <property type="match status" value="1"/>
</dbReference>
<dbReference type="NCBIfam" id="TIGR00460">
    <property type="entry name" value="fmt"/>
    <property type="match status" value="1"/>
</dbReference>
<gene>
    <name evidence="5" type="primary">fmt</name>
    <name evidence="8" type="ORF">BACPEC_00749</name>
</gene>
<dbReference type="Gene3D" id="3.40.50.12230">
    <property type="match status" value="1"/>
</dbReference>
<dbReference type="Pfam" id="PF02911">
    <property type="entry name" value="Formyl_trans_C"/>
    <property type="match status" value="1"/>
</dbReference>
<organism evidence="8 9">
    <name type="scientific">[Bacteroides] pectinophilus ATCC 43243</name>
    <dbReference type="NCBI Taxonomy" id="483218"/>
    <lineage>
        <taxon>Bacteria</taxon>
        <taxon>Bacillati</taxon>
        <taxon>Bacillota</taxon>
        <taxon>Clostridia</taxon>
        <taxon>Eubacteriales</taxon>
    </lineage>
</organism>
<evidence type="ECO:0000259" key="7">
    <source>
        <dbReference type="Pfam" id="PF02911"/>
    </source>
</evidence>
<reference evidence="8 9" key="1">
    <citation type="submission" date="2008-11" db="EMBL/GenBank/DDBJ databases">
        <title>Draft genome sequence of Bacteroides pectinophilus (ATCC 43243).</title>
        <authorList>
            <person name="Sudarsanam P."/>
            <person name="Ley R."/>
            <person name="Guruge J."/>
            <person name="Turnbaugh P.J."/>
            <person name="Mahowald M."/>
            <person name="Liep D."/>
            <person name="Gordon J."/>
        </authorList>
    </citation>
    <scope>NUCLEOTIDE SEQUENCE [LARGE SCALE GENOMIC DNA]</scope>
    <source>
        <strain evidence="8 9">ATCC 43243</strain>
    </source>
</reference>
<dbReference type="InterPro" id="IPR005794">
    <property type="entry name" value="Fmt"/>
</dbReference>
<evidence type="ECO:0000256" key="4">
    <source>
        <dbReference type="ARBA" id="ARBA00022917"/>
    </source>
</evidence>
<evidence type="ECO:0000256" key="1">
    <source>
        <dbReference type="ARBA" id="ARBA00010699"/>
    </source>
</evidence>
<evidence type="ECO:0000259" key="6">
    <source>
        <dbReference type="Pfam" id="PF00551"/>
    </source>
</evidence>
<protein>
    <recommendedName>
        <fullName evidence="2 5">Methionyl-tRNA formyltransferase</fullName>
        <ecNumber evidence="2 5">2.1.2.9</ecNumber>
    </recommendedName>
</protein>
<dbReference type="CDD" id="cd08646">
    <property type="entry name" value="FMT_core_Met-tRNA-FMT_N"/>
    <property type="match status" value="1"/>
</dbReference>
<keyword evidence="3 5" id="KW-0808">Transferase</keyword>
<dbReference type="PANTHER" id="PTHR11138:SF5">
    <property type="entry name" value="METHIONYL-TRNA FORMYLTRANSFERASE, MITOCHONDRIAL"/>
    <property type="match status" value="1"/>
</dbReference>
<accession>B7APZ3</accession>
<dbReference type="HOGENOM" id="CLU_033347_1_1_9"/>
<dbReference type="InterPro" id="IPR044135">
    <property type="entry name" value="Met-tRNA-FMT_C"/>
</dbReference>
<dbReference type="InterPro" id="IPR011034">
    <property type="entry name" value="Formyl_transferase-like_C_sf"/>
</dbReference>
<evidence type="ECO:0000313" key="9">
    <source>
        <dbReference type="Proteomes" id="UP000003136"/>
    </source>
</evidence>
<dbReference type="InterPro" id="IPR036477">
    <property type="entry name" value="Formyl_transf_N_sf"/>
</dbReference>
<comment type="function">
    <text evidence="5">Attaches a formyl group to the free amino group of methionyl-tRNA(fMet). The formyl group appears to play a dual role in the initiator identity of N-formylmethionyl-tRNA by promoting its recognition by IF2 and preventing the misappropriation of this tRNA by the elongation apparatus.</text>
</comment>
<name>B7APZ3_9FIRM</name>
<dbReference type="CDD" id="cd08704">
    <property type="entry name" value="Met_tRNA_FMT_C"/>
    <property type="match status" value="1"/>
</dbReference>
<dbReference type="PANTHER" id="PTHR11138">
    <property type="entry name" value="METHIONYL-TRNA FORMYLTRANSFERASE"/>
    <property type="match status" value="1"/>
</dbReference>
<dbReference type="FunFam" id="3.40.50.12230:FF:000001">
    <property type="entry name" value="Methionyl-tRNA formyltransferase"/>
    <property type="match status" value="1"/>
</dbReference>
<evidence type="ECO:0000256" key="3">
    <source>
        <dbReference type="ARBA" id="ARBA00022679"/>
    </source>
</evidence>